<reference evidence="2" key="2">
    <citation type="submission" date="2021-03" db="UniProtKB">
        <authorList>
            <consortium name="EnsemblPlants"/>
        </authorList>
    </citation>
    <scope>IDENTIFICATION</scope>
</reference>
<dbReference type="SUPFAM" id="SSF52047">
    <property type="entry name" value="RNI-like"/>
    <property type="match status" value="1"/>
</dbReference>
<reference evidence="2" key="1">
    <citation type="journal article" date="2017" name="Nature">
        <title>The genome of Chenopodium quinoa.</title>
        <authorList>
            <person name="Jarvis D.E."/>
            <person name="Ho Y.S."/>
            <person name="Lightfoot D.J."/>
            <person name="Schmoeckel S.M."/>
            <person name="Li B."/>
            <person name="Borm T.J.A."/>
            <person name="Ohyanagi H."/>
            <person name="Mineta K."/>
            <person name="Michell C.T."/>
            <person name="Saber N."/>
            <person name="Kharbatia N.M."/>
            <person name="Rupper R.R."/>
            <person name="Sharp A.R."/>
            <person name="Dally N."/>
            <person name="Boughton B.A."/>
            <person name="Woo Y.H."/>
            <person name="Gao G."/>
            <person name="Schijlen E.G.W.M."/>
            <person name="Guo X."/>
            <person name="Momin A.A."/>
            <person name="Negrao S."/>
            <person name="Al-Babili S."/>
            <person name="Gehring C."/>
            <person name="Roessner U."/>
            <person name="Jung C."/>
            <person name="Murphy K."/>
            <person name="Arold S.T."/>
            <person name="Gojobori T."/>
            <person name="van der Linden C.G."/>
            <person name="van Loo E.N."/>
            <person name="Jellen E.N."/>
            <person name="Maughan P.J."/>
            <person name="Tester M."/>
        </authorList>
    </citation>
    <scope>NUCLEOTIDE SEQUENCE [LARGE SCALE GENOMIC DNA]</scope>
    <source>
        <strain evidence="2">cv. PI 614886</strain>
    </source>
</reference>
<dbReference type="InterPro" id="IPR055411">
    <property type="entry name" value="LRR_FXL15/At3g58940/PEG3-like"/>
</dbReference>
<dbReference type="Pfam" id="PF24758">
    <property type="entry name" value="LRR_At5g56370"/>
    <property type="match status" value="1"/>
</dbReference>
<protein>
    <recommendedName>
        <fullName evidence="1">F-box/LRR-repeat protein 15/At3g58940/PEG3-like LRR domain-containing protein</fullName>
    </recommendedName>
</protein>
<proteinExistence type="predicted"/>
<name>A0A803LY03_CHEQI</name>
<evidence type="ECO:0000313" key="2">
    <source>
        <dbReference type="EnsemblPlants" id="AUR62020354-RA:cds"/>
    </source>
</evidence>
<dbReference type="EnsemblPlants" id="AUR62020354-RA">
    <property type="protein sequence ID" value="AUR62020354-RA:cds"/>
    <property type="gene ID" value="AUR62020354"/>
</dbReference>
<dbReference type="Gene3D" id="3.80.10.10">
    <property type="entry name" value="Ribonuclease Inhibitor"/>
    <property type="match status" value="1"/>
</dbReference>
<dbReference type="OMA" id="RWTHKEC"/>
<evidence type="ECO:0000259" key="1">
    <source>
        <dbReference type="Pfam" id="PF24758"/>
    </source>
</evidence>
<feature type="domain" description="F-box/LRR-repeat protein 15/At3g58940/PEG3-like LRR" evidence="1">
    <location>
        <begin position="134"/>
        <end position="178"/>
    </location>
</feature>
<sequence length="219" mass="24405">MFKTIYMTLPDGPDAYMGLTFYVNAMTRYAVDRSCGCLVDIYLESVCDDETLMYIVERSKNLKHLRLGHYTGVSDGVLIEAVKMLPALEEVAIIICSFSVDTIEAIGHTCPPLKSFTLNDIAPDYEYADADNEEALAIAKSMPNLRTLQLIGTFMTNEGLKAILDGCPLLESLDLRACFFIDLSGELGKKCEQIKYVRQPGDSTSDYNQVFSDLEQFSN</sequence>
<evidence type="ECO:0000313" key="3">
    <source>
        <dbReference type="Proteomes" id="UP000596660"/>
    </source>
</evidence>
<dbReference type="AlphaFoldDB" id="A0A803LY03"/>
<dbReference type="PANTHER" id="PTHR38926:SF2">
    <property type="entry name" value="F-BOX_LRR-REPEAT PROTEIN 21-RELATED"/>
    <property type="match status" value="1"/>
</dbReference>
<dbReference type="Gramene" id="AUR62020354-RA">
    <property type="protein sequence ID" value="AUR62020354-RA:cds"/>
    <property type="gene ID" value="AUR62020354"/>
</dbReference>
<dbReference type="InterPro" id="IPR032675">
    <property type="entry name" value="LRR_dom_sf"/>
</dbReference>
<dbReference type="Proteomes" id="UP000596660">
    <property type="component" value="Unplaced"/>
</dbReference>
<keyword evidence="3" id="KW-1185">Reference proteome</keyword>
<dbReference type="PANTHER" id="PTHR38926">
    <property type="entry name" value="F-BOX DOMAIN CONTAINING PROTEIN, EXPRESSED"/>
    <property type="match status" value="1"/>
</dbReference>
<accession>A0A803LY03</accession>
<organism evidence="2 3">
    <name type="scientific">Chenopodium quinoa</name>
    <name type="common">Quinoa</name>
    <dbReference type="NCBI Taxonomy" id="63459"/>
    <lineage>
        <taxon>Eukaryota</taxon>
        <taxon>Viridiplantae</taxon>
        <taxon>Streptophyta</taxon>
        <taxon>Embryophyta</taxon>
        <taxon>Tracheophyta</taxon>
        <taxon>Spermatophyta</taxon>
        <taxon>Magnoliopsida</taxon>
        <taxon>eudicotyledons</taxon>
        <taxon>Gunneridae</taxon>
        <taxon>Pentapetalae</taxon>
        <taxon>Caryophyllales</taxon>
        <taxon>Chenopodiaceae</taxon>
        <taxon>Chenopodioideae</taxon>
        <taxon>Atripliceae</taxon>
        <taxon>Chenopodium</taxon>
    </lineage>
</organism>